<dbReference type="GO" id="GO:0006285">
    <property type="term" value="P:base-excision repair, AP site formation"/>
    <property type="evidence" value="ECO:0007669"/>
    <property type="project" value="InterPro"/>
</dbReference>
<dbReference type="SUPFAM" id="SSF52141">
    <property type="entry name" value="Uracil-DNA glycosylase-like"/>
    <property type="match status" value="1"/>
</dbReference>
<dbReference type="EMBL" id="GG692403">
    <property type="protein sequence ID" value="EER30708.1"/>
    <property type="molecule type" value="Genomic_DNA"/>
</dbReference>
<dbReference type="Proteomes" id="UP000002037">
    <property type="component" value="Unassembled WGS sequence"/>
</dbReference>
<keyword evidence="3" id="KW-0234">DNA repair</keyword>
<sequence>MTNNKLSKLESFRYEDSKSKITKPKIINKRKNITKDLPDLRQSINSKLKVLFIGFNPGVESSIQQHHYAHHSNLFWKLFNQSKILEKIIKIDDLNIENDEFLKQLIKNGCSAKNDFELLDYNIGFTDLVLRCTAKAEQLSNEEKLENVPRLLQEFKDSNVENIVIIGKGIWEVIVKYLSNELDIKVKLNKDNFKWGLQKSKKEDDNHTGYDKNYNLIVESIYKELSKTTKLYVFPNTSGLVASLTFAEKLELWQEMVHNI</sequence>
<reference evidence="5 6" key="1">
    <citation type="journal article" date="2009" name="Nature">
        <title>Evolution of pathogenicity and sexual reproduction in eight Candida genomes.</title>
        <authorList>
            <person name="Butler G."/>
            <person name="Rasmussen M.D."/>
            <person name="Lin M.F."/>
            <person name="Santos M.A."/>
            <person name="Sakthikumar S."/>
            <person name="Munro C.A."/>
            <person name="Rheinbay E."/>
            <person name="Grabherr M."/>
            <person name="Forche A."/>
            <person name="Reedy J.L."/>
            <person name="Agrafioti I."/>
            <person name="Arnaud M.B."/>
            <person name="Bates S."/>
            <person name="Brown A.J."/>
            <person name="Brunke S."/>
            <person name="Costanzo M.C."/>
            <person name="Fitzpatrick D.A."/>
            <person name="de Groot P.W."/>
            <person name="Harris D."/>
            <person name="Hoyer L.L."/>
            <person name="Hube B."/>
            <person name="Klis F.M."/>
            <person name="Kodira C."/>
            <person name="Lennard N."/>
            <person name="Logue M.E."/>
            <person name="Martin R."/>
            <person name="Neiman A.M."/>
            <person name="Nikolaou E."/>
            <person name="Quail M.A."/>
            <person name="Quinn J."/>
            <person name="Santos M.C."/>
            <person name="Schmitzberger F.F."/>
            <person name="Sherlock G."/>
            <person name="Shah P."/>
            <person name="Silverstein K.A."/>
            <person name="Skrzypek M.S."/>
            <person name="Soll D."/>
            <person name="Staggs R."/>
            <person name="Stansfield I."/>
            <person name="Stumpf M.P."/>
            <person name="Sudbery P.E."/>
            <person name="Srikantha T."/>
            <person name="Zeng Q."/>
            <person name="Berman J."/>
            <person name="Berriman M."/>
            <person name="Heitman J."/>
            <person name="Gow N.A."/>
            <person name="Lorenz M.C."/>
            <person name="Birren B.W."/>
            <person name="Kellis M."/>
            <person name="Cuomo C.A."/>
        </authorList>
    </citation>
    <scope>NUCLEOTIDE SEQUENCE [LARGE SCALE GENOMIC DNA]</scope>
    <source>
        <strain evidence="6">ATCC MYA-3404 / T1</strain>
    </source>
</reference>
<organism evidence="5 6">
    <name type="scientific">Candida tropicalis (strain ATCC MYA-3404 / T1)</name>
    <name type="common">Yeast</name>
    <dbReference type="NCBI Taxonomy" id="294747"/>
    <lineage>
        <taxon>Eukaryota</taxon>
        <taxon>Fungi</taxon>
        <taxon>Dikarya</taxon>
        <taxon>Ascomycota</taxon>
        <taxon>Saccharomycotina</taxon>
        <taxon>Pichiomycetes</taxon>
        <taxon>Debaryomycetaceae</taxon>
        <taxon>Candida/Lodderomyces clade</taxon>
        <taxon>Candida</taxon>
    </lineage>
</organism>
<evidence type="ECO:0000313" key="6">
    <source>
        <dbReference type="Proteomes" id="UP000002037"/>
    </source>
</evidence>
<dbReference type="STRING" id="294747.C5MI11"/>
<gene>
    <name evidence="5" type="ORF">CTRG_05704</name>
</gene>
<dbReference type="KEGG" id="ctp:CTRG_05704"/>
<dbReference type="GO" id="GO:0004844">
    <property type="term" value="F:uracil DNA N-glycosylase activity"/>
    <property type="evidence" value="ECO:0007669"/>
    <property type="project" value="TreeGrafter"/>
</dbReference>
<evidence type="ECO:0000256" key="3">
    <source>
        <dbReference type="ARBA" id="ARBA00023204"/>
    </source>
</evidence>
<accession>C5MI11</accession>
<protein>
    <recommendedName>
        <fullName evidence="4">Uracil-DNA glycosylase-like domain-containing protein</fullName>
    </recommendedName>
</protein>
<dbReference type="HOGENOM" id="CLU_042829_1_0_1"/>
<keyword evidence="2" id="KW-0378">Hydrolase</keyword>
<evidence type="ECO:0000313" key="5">
    <source>
        <dbReference type="EMBL" id="EER30708.1"/>
    </source>
</evidence>
<dbReference type="VEuPathDB" id="FungiDB:CTRG_05704"/>
<dbReference type="InterPro" id="IPR015637">
    <property type="entry name" value="MUG/TDG"/>
</dbReference>
<dbReference type="RefSeq" id="XP_002551406.1">
    <property type="nucleotide sequence ID" value="XM_002551360.1"/>
</dbReference>
<dbReference type="CDD" id="cd10028">
    <property type="entry name" value="UDG-F2_TDG_MUG"/>
    <property type="match status" value="1"/>
</dbReference>
<dbReference type="InterPro" id="IPR036895">
    <property type="entry name" value="Uracil-DNA_glycosylase-like_sf"/>
</dbReference>
<dbReference type="Pfam" id="PF03167">
    <property type="entry name" value="UDG"/>
    <property type="match status" value="1"/>
</dbReference>
<dbReference type="eggNOG" id="KOG4120">
    <property type="taxonomic scope" value="Eukaryota"/>
</dbReference>
<dbReference type="PANTHER" id="PTHR12159">
    <property type="entry name" value="G/T AND G/U MISMATCH-SPECIFIC DNA GLYCOSYLASE"/>
    <property type="match status" value="1"/>
</dbReference>
<proteinExistence type="predicted"/>
<keyword evidence="6" id="KW-1185">Reference proteome</keyword>
<dbReference type="OrthoDB" id="565731at2759"/>
<dbReference type="AlphaFoldDB" id="C5MI11"/>
<dbReference type="Gene3D" id="3.40.470.10">
    <property type="entry name" value="Uracil-DNA glycosylase-like domain"/>
    <property type="match status" value="1"/>
</dbReference>
<dbReference type="PANTHER" id="PTHR12159:SF9">
    <property type="entry name" value="G_T MISMATCH-SPECIFIC THYMINE DNA GLYCOSYLASE"/>
    <property type="match status" value="1"/>
</dbReference>
<dbReference type="GO" id="GO:0008263">
    <property type="term" value="F:pyrimidine-specific mismatch base pair DNA N-glycosylase activity"/>
    <property type="evidence" value="ECO:0007669"/>
    <property type="project" value="TreeGrafter"/>
</dbReference>
<dbReference type="InterPro" id="IPR005122">
    <property type="entry name" value="Uracil-DNA_glycosylase-like"/>
</dbReference>
<evidence type="ECO:0000256" key="2">
    <source>
        <dbReference type="ARBA" id="ARBA00022801"/>
    </source>
</evidence>
<keyword evidence="1" id="KW-0227">DNA damage</keyword>
<evidence type="ECO:0000259" key="4">
    <source>
        <dbReference type="Pfam" id="PF03167"/>
    </source>
</evidence>
<dbReference type="GeneID" id="8300919"/>
<evidence type="ECO:0000256" key="1">
    <source>
        <dbReference type="ARBA" id="ARBA00022763"/>
    </source>
</evidence>
<name>C5MI11_CANTT</name>
<feature type="domain" description="Uracil-DNA glycosylase-like" evidence="4">
    <location>
        <begin position="45"/>
        <end position="255"/>
    </location>
</feature>